<dbReference type="SUPFAM" id="SSF48050">
    <property type="entry name" value="Hemocyanin, N-terminal domain"/>
    <property type="match status" value="1"/>
</dbReference>
<dbReference type="AlphaFoldDB" id="A0ABD1D139"/>
<dbReference type="PRINTS" id="PR00187">
    <property type="entry name" value="HAEMOCYANIN"/>
</dbReference>
<dbReference type="Pfam" id="PF00372">
    <property type="entry name" value="Hemocyanin_M"/>
    <property type="match status" value="1"/>
</dbReference>
<evidence type="ECO:0000256" key="1">
    <source>
        <dbReference type="ARBA" id="ARBA00022761"/>
    </source>
</evidence>
<evidence type="ECO:0000259" key="3">
    <source>
        <dbReference type="Pfam" id="PF00372"/>
    </source>
</evidence>
<dbReference type="GO" id="GO:0097009">
    <property type="term" value="P:energy homeostasis"/>
    <property type="evidence" value="ECO:0007669"/>
    <property type="project" value="UniProtKB-ARBA"/>
</dbReference>
<dbReference type="InterPro" id="IPR008922">
    <property type="entry name" value="Di-copper_centre_dom_sf"/>
</dbReference>
<evidence type="ECO:0000259" key="5">
    <source>
        <dbReference type="Pfam" id="PF03723"/>
    </source>
</evidence>
<dbReference type="PANTHER" id="PTHR11511">
    <property type="entry name" value="LARVAL STORAGE PROTEIN/PHENOLOXIDASE"/>
    <property type="match status" value="1"/>
</dbReference>
<dbReference type="InterPro" id="IPR036697">
    <property type="entry name" value="Hemocyanin_N_sf"/>
</dbReference>
<dbReference type="PROSITE" id="PS00210">
    <property type="entry name" value="HEMOCYANIN_2"/>
    <property type="match status" value="1"/>
</dbReference>
<dbReference type="GO" id="GO:0005615">
    <property type="term" value="C:extracellular space"/>
    <property type="evidence" value="ECO:0007669"/>
    <property type="project" value="UniProtKB-ARBA"/>
</dbReference>
<dbReference type="PROSITE" id="PS00209">
    <property type="entry name" value="HEMOCYANIN_1"/>
    <property type="match status" value="1"/>
</dbReference>
<dbReference type="Gene3D" id="1.20.1370.10">
    <property type="entry name" value="Hemocyanin, N-terminal domain"/>
    <property type="match status" value="1"/>
</dbReference>
<dbReference type="Gene3D" id="2.60.40.1520">
    <property type="entry name" value="Hemocyanin, C-terminal domain"/>
    <property type="match status" value="1"/>
</dbReference>
<keyword evidence="2" id="KW-0472">Membrane</keyword>
<dbReference type="InterPro" id="IPR013788">
    <property type="entry name" value="Hemocyanin/hexamerin"/>
</dbReference>
<dbReference type="SUPFAM" id="SSF48056">
    <property type="entry name" value="Di-copper centre-containing domain"/>
    <property type="match status" value="1"/>
</dbReference>
<dbReference type="SUPFAM" id="SSF81296">
    <property type="entry name" value="E set domains"/>
    <property type="match status" value="1"/>
</dbReference>
<dbReference type="PANTHER" id="PTHR11511:SF5">
    <property type="entry name" value="FAT-BODY PROTEIN 1-RELATED"/>
    <property type="match status" value="1"/>
</dbReference>
<keyword evidence="2" id="KW-0812">Transmembrane</keyword>
<dbReference type="GO" id="GO:0045735">
    <property type="term" value="F:nutrient reservoir activity"/>
    <property type="evidence" value="ECO:0007669"/>
    <property type="project" value="UniProtKB-KW"/>
</dbReference>
<dbReference type="InterPro" id="IPR000896">
    <property type="entry name" value="Hemocyanin/hexamerin_mid_dom"/>
</dbReference>
<accession>A0ABD1D139</accession>
<reference evidence="6 7" key="1">
    <citation type="submission" date="2024-05" db="EMBL/GenBank/DDBJ databases">
        <title>Culex pipiens pipiens assembly and annotation.</title>
        <authorList>
            <person name="Alout H."/>
            <person name="Durand T."/>
        </authorList>
    </citation>
    <scope>NUCLEOTIDE SEQUENCE [LARGE SCALE GENOMIC DNA]</scope>
    <source>
        <strain evidence="6">HA-2024</strain>
        <tissue evidence="6">Whole body</tissue>
    </source>
</reference>
<comment type="caution">
    <text evidence="6">The sequence shown here is derived from an EMBL/GenBank/DDBJ whole genome shotgun (WGS) entry which is preliminary data.</text>
</comment>
<proteinExistence type="predicted"/>
<dbReference type="Gene3D" id="1.10.1280.10">
    <property type="entry name" value="Di-copper center containing domain from catechol oxidase"/>
    <property type="match status" value="1"/>
</dbReference>
<keyword evidence="1" id="KW-0758">Storage protein</keyword>
<feature type="domain" description="Hemocyanin C-terminal" evidence="5">
    <location>
        <begin position="476"/>
        <end position="740"/>
    </location>
</feature>
<dbReference type="InterPro" id="IPR037020">
    <property type="entry name" value="Hemocyanin_C_sf"/>
</dbReference>
<protein>
    <recommendedName>
        <fullName evidence="8">Larval serum protein 2</fullName>
    </recommendedName>
</protein>
<feature type="domain" description="Hemocyanin middle" evidence="3">
    <location>
        <begin position="199"/>
        <end position="467"/>
    </location>
</feature>
<feature type="transmembrane region" description="Helical" evidence="2">
    <location>
        <begin position="41"/>
        <end position="60"/>
    </location>
</feature>
<gene>
    <name evidence="6" type="ORF">pipiens_012742</name>
</gene>
<dbReference type="InterPro" id="IPR014756">
    <property type="entry name" value="Ig_E-set"/>
</dbReference>
<organism evidence="6 7">
    <name type="scientific">Culex pipiens pipiens</name>
    <name type="common">Northern house mosquito</name>
    <dbReference type="NCBI Taxonomy" id="38569"/>
    <lineage>
        <taxon>Eukaryota</taxon>
        <taxon>Metazoa</taxon>
        <taxon>Ecdysozoa</taxon>
        <taxon>Arthropoda</taxon>
        <taxon>Hexapoda</taxon>
        <taxon>Insecta</taxon>
        <taxon>Pterygota</taxon>
        <taxon>Neoptera</taxon>
        <taxon>Endopterygota</taxon>
        <taxon>Diptera</taxon>
        <taxon>Nematocera</taxon>
        <taxon>Culicoidea</taxon>
        <taxon>Culicidae</taxon>
        <taxon>Culicinae</taxon>
        <taxon>Culicini</taxon>
        <taxon>Culex</taxon>
        <taxon>Culex</taxon>
    </lineage>
</organism>
<dbReference type="Pfam" id="PF03723">
    <property type="entry name" value="Hemocyanin_C"/>
    <property type="match status" value="1"/>
</dbReference>
<evidence type="ECO:0008006" key="8">
    <source>
        <dbReference type="Google" id="ProtNLM"/>
    </source>
</evidence>
<evidence type="ECO:0000259" key="4">
    <source>
        <dbReference type="Pfam" id="PF03722"/>
    </source>
</evidence>
<keyword evidence="2" id="KW-1133">Transmembrane helix</keyword>
<dbReference type="Proteomes" id="UP001562425">
    <property type="component" value="Unassembled WGS sequence"/>
</dbReference>
<dbReference type="InterPro" id="IPR005204">
    <property type="entry name" value="Hemocyanin_N"/>
</dbReference>
<dbReference type="Pfam" id="PF03722">
    <property type="entry name" value="Hemocyanin_N"/>
    <property type="match status" value="1"/>
</dbReference>
<evidence type="ECO:0000313" key="6">
    <source>
        <dbReference type="EMBL" id="KAL1387492.1"/>
    </source>
</evidence>
<name>A0ABD1D139_CULPP</name>
<feature type="domain" description="Hemocyanin N-terminal" evidence="4">
    <location>
        <begin position="72"/>
        <end position="193"/>
    </location>
</feature>
<dbReference type="EMBL" id="JBEHCU010008166">
    <property type="protein sequence ID" value="KAL1387492.1"/>
    <property type="molecule type" value="Genomic_DNA"/>
</dbReference>
<dbReference type="InterPro" id="IPR005203">
    <property type="entry name" value="Hemocyanin_C"/>
</dbReference>
<sequence>MQCWQCIIVHILVQLHHDTIQRPGGYQQTRKGITSRFDMKAITLVALVGLAALAAGYVVVPEDKITYADKDFLVKQKQLLEVFQHVHQHEVHTELWEVSKEYKIEEHYEYYTNVEAVKEFVEFYKHGMLPFDEIFSVFHETHREQAIALFHVFYYAKDWETFYKSIVWARFHMNEGMFVYAVTVAMLHRKDMAGLELPAPYEIYPYYFFNTEVIQKAAQYKMQGFYGMKKIDDVYTAIIPTNYTGWYVHTNEDQKVSYFTEDIGLNTYYYYFHADYPFWMGGKEFGLYKDRRGEMYLYKHQQLLARYYLERLSNDLGVIPEFSWYKPIKTGYYPNMHYYNGVSFPSRDNLFNVYTPENYFEIDELVDYEHRIREVIDQGYIVLPDGSHIDLTKPESIEYLGNLIQENPDSVNTRYYKYVGEIARVLLGASVEHFDDHKVIPGALEHFETSMRDPMFYQLYKRITHWYWEFKDHLPHYTYDEINFPGLKIESAEVDKLVTYFDRYDADITNAVDVEVFDEASMKSASTIKKFGKIAHYQGEDFVIKARQWRLNHMPFTVKLNVMSEKATKGIVRMYLGPKYDAYGHVYGVNENRENFVLLDVFSYEFVVGKNTIVRDSTKFPLYVQDRTSYFELYKWVMDAYNGVKKFPLDMTEAHCGFPSRLMLPKGKKGGMPFQLYFIVSPYHAPSTPQYEGYDYTLNCGVGSGARYVDSLPFGYPFDRPIDEKIWFTPNMYYYDTLIFNKNEKEINAVH</sequence>
<evidence type="ECO:0000313" key="7">
    <source>
        <dbReference type="Proteomes" id="UP001562425"/>
    </source>
</evidence>
<evidence type="ECO:0000256" key="2">
    <source>
        <dbReference type="SAM" id="Phobius"/>
    </source>
</evidence>
<keyword evidence="7" id="KW-1185">Reference proteome</keyword>